<evidence type="ECO:0000313" key="3">
    <source>
        <dbReference type="Proteomes" id="UP000239446"/>
    </source>
</evidence>
<evidence type="ECO:0000313" key="4">
    <source>
        <dbReference type="Proteomes" id="UP000239648"/>
    </source>
</evidence>
<keyword evidence="4" id="KW-1185">Reference proteome</keyword>
<dbReference type="AlphaFoldDB" id="A0A2S6G2S7"/>
<dbReference type="EMBL" id="PTIT01000032">
    <property type="protein sequence ID" value="PPK50148.1"/>
    <property type="molecule type" value="Genomic_DNA"/>
</dbReference>
<proteinExistence type="predicted"/>
<dbReference type="Pfam" id="PF05728">
    <property type="entry name" value="UPF0227"/>
    <property type="match status" value="1"/>
</dbReference>
<sequence length="185" mass="19942">MLNIFYCHGFASCFDPDKPKVQTLARLGPVHGCDIEYTRPAEEVLMRTIEKGDLANVDVVVGTSMGGWLAASLGASLGIPFVAINPAVAPSETLRKYIGSGVDFQGKSYTLEEDAVASYWPISTKGQGLILLDEGDEVIDASHTQSVLGDHYEVILFPGGDHRFAHMEEALPAIEAFLARSRDGT</sequence>
<dbReference type="Proteomes" id="UP000239446">
    <property type="component" value="Unassembled WGS sequence"/>
</dbReference>
<dbReference type="EMBL" id="PTIU01000033">
    <property type="protein sequence ID" value="PPK52607.1"/>
    <property type="molecule type" value="Genomic_DNA"/>
</dbReference>
<dbReference type="RefSeq" id="WP_104417290.1">
    <property type="nucleotide sequence ID" value="NZ_PTIT01000032.1"/>
</dbReference>
<dbReference type="SUPFAM" id="SSF53474">
    <property type="entry name" value="alpha/beta-Hydrolases"/>
    <property type="match status" value="1"/>
</dbReference>
<dbReference type="InterPro" id="IPR029058">
    <property type="entry name" value="AB_hydrolase_fold"/>
</dbReference>
<evidence type="ECO:0008006" key="5">
    <source>
        <dbReference type="Google" id="ProtNLM"/>
    </source>
</evidence>
<comment type="caution">
    <text evidence="2">The sequence shown here is derived from an EMBL/GenBank/DDBJ whole genome shotgun (WGS) entry which is preliminary data.</text>
</comment>
<reference evidence="2 3" key="2">
    <citation type="submission" date="2018-02" db="EMBL/GenBank/DDBJ databases">
        <title>Subsurface microbial communities from deep shales in Ohio and West Virginia, USA.</title>
        <authorList>
            <person name="Wrighton K."/>
        </authorList>
    </citation>
    <scope>NUCLEOTIDE SEQUENCE [LARGE SCALE GENOMIC DNA]</scope>
    <source>
        <strain evidence="2 3">UTICA-S1B9</strain>
    </source>
</reference>
<dbReference type="PANTHER" id="PTHR35602">
    <property type="entry name" value="ESTERASE YQIA-RELATED"/>
    <property type="match status" value="1"/>
</dbReference>
<protein>
    <recommendedName>
        <fullName evidence="5">Esterase</fullName>
    </recommendedName>
</protein>
<reference evidence="1 4" key="1">
    <citation type="submission" date="2018-02" db="EMBL/GenBank/DDBJ databases">
        <title>Deep subsurface shale carbon reservoir microbial communities from Ohio and West Virginia, USA.</title>
        <authorList>
            <person name="Wrighton K."/>
        </authorList>
    </citation>
    <scope>NUCLEOTIDE SEQUENCE [LARGE SCALE GENOMIC DNA]</scope>
    <source>
        <strain evidence="1 4">UTICA-S1B6</strain>
    </source>
</reference>
<dbReference type="PANTHER" id="PTHR35602:SF3">
    <property type="entry name" value="ESTERASE YQIA"/>
    <property type="match status" value="1"/>
</dbReference>
<organism evidence="2 3">
    <name type="scientific">Marinobacter persicus</name>
    <dbReference type="NCBI Taxonomy" id="930118"/>
    <lineage>
        <taxon>Bacteria</taxon>
        <taxon>Pseudomonadati</taxon>
        <taxon>Pseudomonadota</taxon>
        <taxon>Gammaproteobacteria</taxon>
        <taxon>Pseudomonadales</taxon>
        <taxon>Marinobacteraceae</taxon>
        <taxon>Marinobacter</taxon>
    </lineage>
</organism>
<dbReference type="Proteomes" id="UP000239648">
    <property type="component" value="Unassembled WGS sequence"/>
</dbReference>
<dbReference type="Gene3D" id="3.40.50.1820">
    <property type="entry name" value="alpha/beta hydrolase"/>
    <property type="match status" value="1"/>
</dbReference>
<gene>
    <name evidence="2" type="ORF">B0H24_10333</name>
    <name evidence="1" type="ORF">BY455_1323</name>
</gene>
<evidence type="ECO:0000313" key="2">
    <source>
        <dbReference type="EMBL" id="PPK52607.1"/>
    </source>
</evidence>
<dbReference type="OrthoDB" id="9814831at2"/>
<name>A0A2S6G2S7_9GAMM</name>
<dbReference type="InterPro" id="IPR008886">
    <property type="entry name" value="UPF0227/Esterase_YqiA"/>
</dbReference>
<evidence type="ECO:0000313" key="1">
    <source>
        <dbReference type="EMBL" id="PPK50148.1"/>
    </source>
</evidence>
<accession>A0A2S6G2S7</accession>